<dbReference type="EMBL" id="JAUHPW010000001">
    <property type="protein sequence ID" value="MDN4474312.1"/>
    <property type="molecule type" value="Genomic_DNA"/>
</dbReference>
<protein>
    <submittedName>
        <fullName evidence="2">Uncharacterized protein</fullName>
    </submittedName>
</protein>
<organism evidence="2 3">
    <name type="scientific">Demequina litoralis</name>
    <dbReference type="NCBI Taxonomy" id="3051660"/>
    <lineage>
        <taxon>Bacteria</taxon>
        <taxon>Bacillati</taxon>
        <taxon>Actinomycetota</taxon>
        <taxon>Actinomycetes</taxon>
        <taxon>Micrococcales</taxon>
        <taxon>Demequinaceae</taxon>
        <taxon>Demequina</taxon>
    </lineage>
</organism>
<keyword evidence="3" id="KW-1185">Reference proteome</keyword>
<feature type="transmembrane region" description="Helical" evidence="1">
    <location>
        <begin position="12"/>
        <end position="31"/>
    </location>
</feature>
<accession>A0ABT8G5G8</accession>
<gene>
    <name evidence="2" type="ORF">QQX09_00425</name>
</gene>
<feature type="transmembrane region" description="Helical" evidence="1">
    <location>
        <begin position="37"/>
        <end position="56"/>
    </location>
</feature>
<dbReference type="RefSeq" id="WP_301130737.1">
    <property type="nucleotide sequence ID" value="NZ_JAUHPW010000001.1"/>
</dbReference>
<keyword evidence="1" id="KW-1133">Transmembrane helix</keyword>
<proteinExistence type="predicted"/>
<reference evidence="2" key="1">
    <citation type="submission" date="2023-06" db="EMBL/GenBank/DDBJ databases">
        <title>Sysu t00192.</title>
        <authorList>
            <person name="Gao L."/>
            <person name="Fang B.-Z."/>
            <person name="Li W.-J."/>
        </authorList>
    </citation>
    <scope>NUCLEOTIDE SEQUENCE</scope>
    <source>
        <strain evidence="2">SYSU T00192</strain>
    </source>
</reference>
<keyword evidence="1" id="KW-0812">Transmembrane</keyword>
<name>A0ABT8G5G8_9MICO</name>
<sequence length="62" mass="6528">MSDDDRKPPIRPLPFAAGMLLGSVTGFLIWIATDTFALFPAFVSIGFVLGLVFSRASGGGPQ</sequence>
<evidence type="ECO:0000256" key="1">
    <source>
        <dbReference type="SAM" id="Phobius"/>
    </source>
</evidence>
<evidence type="ECO:0000313" key="2">
    <source>
        <dbReference type="EMBL" id="MDN4474312.1"/>
    </source>
</evidence>
<keyword evidence="1" id="KW-0472">Membrane</keyword>
<dbReference type="Proteomes" id="UP001172728">
    <property type="component" value="Unassembled WGS sequence"/>
</dbReference>
<comment type="caution">
    <text evidence="2">The sequence shown here is derived from an EMBL/GenBank/DDBJ whole genome shotgun (WGS) entry which is preliminary data.</text>
</comment>
<evidence type="ECO:0000313" key="3">
    <source>
        <dbReference type="Proteomes" id="UP001172728"/>
    </source>
</evidence>